<evidence type="ECO:0000256" key="1">
    <source>
        <dbReference type="SAM" id="MobiDB-lite"/>
    </source>
</evidence>
<dbReference type="InterPro" id="IPR031142">
    <property type="entry name" value="SPX_prot"/>
</dbReference>
<dbReference type="InterPro" id="IPR004331">
    <property type="entry name" value="SPX_dom"/>
</dbReference>
<keyword evidence="4" id="KW-1185">Reference proteome</keyword>
<dbReference type="CDD" id="cd14481">
    <property type="entry name" value="SPX_AtSPX1_like"/>
    <property type="match status" value="1"/>
</dbReference>
<dbReference type="AlphaFoldDB" id="A0AAV5IHF7"/>
<dbReference type="GO" id="GO:0016036">
    <property type="term" value="P:cellular response to phosphate starvation"/>
    <property type="evidence" value="ECO:0007669"/>
    <property type="project" value="InterPro"/>
</dbReference>
<dbReference type="EMBL" id="BPVZ01000011">
    <property type="protein sequence ID" value="GKU97232.1"/>
    <property type="molecule type" value="Genomic_DNA"/>
</dbReference>
<evidence type="ECO:0000259" key="2">
    <source>
        <dbReference type="PROSITE" id="PS51382"/>
    </source>
</evidence>
<comment type="caution">
    <text evidence="3">The sequence shown here is derived from an EMBL/GenBank/DDBJ whole genome shotgun (WGS) entry which is preliminary data.</text>
</comment>
<protein>
    <recommendedName>
        <fullName evidence="2">SPX domain-containing protein</fullName>
    </recommendedName>
</protein>
<proteinExistence type="predicted"/>
<feature type="compositionally biased region" description="Basic and acidic residues" evidence="1">
    <location>
        <begin position="307"/>
        <end position="316"/>
    </location>
</feature>
<dbReference type="Pfam" id="PF03105">
    <property type="entry name" value="SPX"/>
    <property type="match status" value="2"/>
</dbReference>
<reference evidence="3 4" key="1">
    <citation type="journal article" date="2021" name="Commun. Biol.">
        <title>The genome of Shorea leprosula (Dipterocarpaceae) highlights the ecological relevance of drought in aseasonal tropical rainforests.</title>
        <authorList>
            <person name="Ng K.K.S."/>
            <person name="Kobayashi M.J."/>
            <person name="Fawcett J.A."/>
            <person name="Hatakeyama M."/>
            <person name="Paape T."/>
            <person name="Ng C.H."/>
            <person name="Ang C.C."/>
            <person name="Tnah L.H."/>
            <person name="Lee C.T."/>
            <person name="Nishiyama T."/>
            <person name="Sese J."/>
            <person name="O'Brien M.J."/>
            <person name="Copetti D."/>
            <person name="Mohd Noor M.I."/>
            <person name="Ong R.C."/>
            <person name="Putra M."/>
            <person name="Sireger I.Z."/>
            <person name="Indrioko S."/>
            <person name="Kosugi Y."/>
            <person name="Izuno A."/>
            <person name="Isagi Y."/>
            <person name="Lee S.L."/>
            <person name="Shimizu K.K."/>
        </authorList>
    </citation>
    <scope>NUCLEOTIDE SEQUENCE [LARGE SCALE GENOMIC DNA]</scope>
    <source>
        <strain evidence="3">214</strain>
    </source>
</reference>
<dbReference type="PANTHER" id="PTHR45978:SF7">
    <property type="entry name" value="SPX DOMAIN-CONTAINING PROTEIN 4"/>
    <property type="match status" value="1"/>
</dbReference>
<accession>A0AAV5IHF7</accession>
<evidence type="ECO:0000313" key="3">
    <source>
        <dbReference type="EMBL" id="GKU97232.1"/>
    </source>
</evidence>
<name>A0AAV5IHF7_9ROSI</name>
<feature type="domain" description="SPX" evidence="2">
    <location>
        <begin position="1"/>
        <end position="184"/>
    </location>
</feature>
<feature type="region of interest" description="Disordered" evidence="1">
    <location>
        <begin position="284"/>
        <end position="323"/>
    </location>
</feature>
<evidence type="ECO:0000313" key="4">
    <source>
        <dbReference type="Proteomes" id="UP001054252"/>
    </source>
</evidence>
<dbReference type="Proteomes" id="UP001054252">
    <property type="component" value="Unassembled WGS sequence"/>
</dbReference>
<sequence length="323" mass="36521">MKFGKEFKTHLEETLPEWRDKFLCYKPLKKLLKRLPSNPTPDPRPQFADTTNTSAAVYPLPHQQDHGGSHLRIPLQDWFVKILNEELEKFNDFYVDKEEDFVIRFQELKERIQQVKDTSGRGGVFTSESEFSEEMMDMRKDLVIIHGEMVLLKNYSALNFAGLIKILKKYDKRTGGLLRLPFTQVALHQPFFTTESLTRLVRECEENLELLFPLEAEVIQSTTAVQGVSNSTSNVSVDTSSTLVGEETMDVYRSTLAAIEAIRGLQKSSSTCNPLSFSSLLRGQDNDSEGALTAENSDINSSATQQNDKEGDKEDAQSVSKNP</sequence>
<dbReference type="PROSITE" id="PS51382">
    <property type="entry name" value="SPX"/>
    <property type="match status" value="1"/>
</dbReference>
<feature type="compositionally biased region" description="Polar residues" evidence="1">
    <location>
        <begin position="294"/>
        <end position="306"/>
    </location>
</feature>
<dbReference type="PANTHER" id="PTHR45978">
    <property type="entry name" value="SPX DOMAIN-CONTAINING PROTEIN 3"/>
    <property type="match status" value="1"/>
</dbReference>
<gene>
    <name evidence="3" type="ORF">SLEP1_g10401</name>
</gene>
<organism evidence="3 4">
    <name type="scientific">Rubroshorea leprosula</name>
    <dbReference type="NCBI Taxonomy" id="152421"/>
    <lineage>
        <taxon>Eukaryota</taxon>
        <taxon>Viridiplantae</taxon>
        <taxon>Streptophyta</taxon>
        <taxon>Embryophyta</taxon>
        <taxon>Tracheophyta</taxon>
        <taxon>Spermatophyta</taxon>
        <taxon>Magnoliopsida</taxon>
        <taxon>eudicotyledons</taxon>
        <taxon>Gunneridae</taxon>
        <taxon>Pentapetalae</taxon>
        <taxon>rosids</taxon>
        <taxon>malvids</taxon>
        <taxon>Malvales</taxon>
        <taxon>Dipterocarpaceae</taxon>
        <taxon>Rubroshorea</taxon>
    </lineage>
</organism>